<evidence type="ECO:0000313" key="17">
    <source>
        <dbReference type="Proteomes" id="UP001319200"/>
    </source>
</evidence>
<dbReference type="GO" id="GO:0008658">
    <property type="term" value="F:penicillin binding"/>
    <property type="evidence" value="ECO:0007669"/>
    <property type="project" value="InterPro"/>
</dbReference>
<dbReference type="Pfam" id="PF00905">
    <property type="entry name" value="Transpeptidase"/>
    <property type="match status" value="1"/>
</dbReference>
<dbReference type="EC" id="2.4.99.28" evidence="10"/>
<evidence type="ECO:0000256" key="8">
    <source>
        <dbReference type="ARBA" id="ARBA00022801"/>
    </source>
</evidence>
<dbReference type="NCBIfam" id="TIGR02073">
    <property type="entry name" value="PBP_1c"/>
    <property type="match status" value="1"/>
</dbReference>
<dbReference type="InterPro" id="IPR036950">
    <property type="entry name" value="PBP_transglycosylase"/>
</dbReference>
<comment type="similarity">
    <text evidence="2">In the C-terminal section; belongs to the transpeptidase family.</text>
</comment>
<evidence type="ECO:0000256" key="3">
    <source>
        <dbReference type="ARBA" id="ARBA00007739"/>
    </source>
</evidence>
<comment type="similarity">
    <text evidence="3">In the N-terminal section; belongs to the glycosyltransferase 51 family.</text>
</comment>
<evidence type="ECO:0000256" key="9">
    <source>
        <dbReference type="ARBA" id="ARBA00023268"/>
    </source>
</evidence>
<evidence type="ECO:0000256" key="1">
    <source>
        <dbReference type="ARBA" id="ARBA00004752"/>
    </source>
</evidence>
<sequence>MDYKYLSAKIREICGKRTLLAFVTVSLLIIYWFSLPSTLFEEPYSTVLESSDGELLSASIAKDGQWRFPAGDTVPDKFAEALILFEDKRFYSHPGVDLLSLGRALRQNISEGKVVSGGSTLSMQVIRLSRKGKSRSLFQKTIELVLATRLEIRYSKAEILSLYAAHAPFGGNVVGLEAACWRYFGIDAANLSWAEAALLAVLPNSPAMIHPGKNREQLKAKRDRLLDKLRDAGKIDAFTCALAKEEPVPEQPHVLPRLARHLLARMAREGFAQQKITSTLNQHLQRRVEQIVRDHHERLKANQIFNAAVLVLEVKTGHVLAYAGNVDSENGLHGGDVDIIASPRSTGSILKPFLYAAMLHEGKILPRTLLPDVPVQINGFAPKNFSKEYDGAVAADKALIRSLNVPAVHMLRDYRYEKFHRLLKDAGMTTLARPADHYGLSLILGGAEGTLWDITGMYASMARTLNNYFEHPGRNRYNRSDFHAPVYFTGPPRDDASLENGSWLNAGSIYLTFEALKEVYRPGEETGWRYFNNAKQIAWKTGTSFGHRDGWAVGVTPDYAVGVWAGNADGEGRPGLTGTEAAAPLMFDIFSQLDAGAWFHQPKAEMQQIVTCKKSGYRVSPYCDERDTIWVTSESLNTKACPYHKMVHLTADMKFQVHSECVPLNKMTHTTWFALPPVQEYYFKSRNLSYRSLPPFRADCQSSSLLAGMDMIYPKPDARIFIPRDIDGNPGSSVFELAHRNPNTLVYWHLDGEYIGSTKRIHHLALNPPEGKHVLTVVDEHGEALERRFEVISKM</sequence>
<evidence type="ECO:0000259" key="14">
    <source>
        <dbReference type="Pfam" id="PF00912"/>
    </source>
</evidence>
<keyword evidence="5" id="KW-0645">Protease</keyword>
<comment type="caution">
    <text evidence="16">The sequence shown here is derived from an EMBL/GenBank/DDBJ whole genome shotgun (WGS) entry which is preliminary data.</text>
</comment>
<dbReference type="GO" id="GO:0030288">
    <property type="term" value="C:outer membrane-bounded periplasmic space"/>
    <property type="evidence" value="ECO:0007669"/>
    <property type="project" value="TreeGrafter"/>
</dbReference>
<comment type="pathway">
    <text evidence="1">Cell wall biogenesis; peptidoglycan biosynthesis.</text>
</comment>
<dbReference type="SUPFAM" id="SSF56601">
    <property type="entry name" value="beta-lactamase/transpeptidase-like"/>
    <property type="match status" value="1"/>
</dbReference>
<keyword evidence="17" id="KW-1185">Reference proteome</keyword>
<feature type="domain" description="Penicillin-binding C-terminal" evidence="15">
    <location>
        <begin position="707"/>
        <end position="789"/>
    </location>
</feature>
<keyword evidence="12" id="KW-0472">Membrane</keyword>
<reference evidence="16 17" key="1">
    <citation type="submission" date="2021-05" db="EMBL/GenBank/DDBJ databases">
        <title>A Polyphasic approach of four new species of the genus Ohtaekwangia: Ohtaekwangia histidinii sp. nov., Ohtaekwangia cretensis sp. nov., Ohtaekwangia indiensis sp. nov., Ohtaekwangia reichenbachii sp. nov. from diverse environment.</title>
        <authorList>
            <person name="Octaviana S."/>
        </authorList>
    </citation>
    <scope>NUCLEOTIDE SEQUENCE [LARGE SCALE GENOMIC DNA]</scope>
    <source>
        <strain evidence="16 17">PWU4</strain>
    </source>
</reference>
<dbReference type="GO" id="GO:0004180">
    <property type="term" value="F:carboxypeptidase activity"/>
    <property type="evidence" value="ECO:0007669"/>
    <property type="project" value="UniProtKB-KW"/>
</dbReference>
<accession>A0AAP2GMU9</accession>
<dbReference type="PANTHER" id="PTHR32282:SF15">
    <property type="entry name" value="PENICILLIN-BINDING PROTEIN 1C"/>
    <property type="match status" value="1"/>
</dbReference>
<keyword evidence="6" id="KW-0328">Glycosyltransferase</keyword>
<dbReference type="InterPro" id="IPR023346">
    <property type="entry name" value="Lysozyme-like_dom_sf"/>
</dbReference>
<evidence type="ECO:0000313" key="16">
    <source>
        <dbReference type="EMBL" id="MBT1696220.1"/>
    </source>
</evidence>
<dbReference type="Pfam" id="PF00912">
    <property type="entry name" value="Transgly"/>
    <property type="match status" value="1"/>
</dbReference>
<dbReference type="GO" id="GO:0006508">
    <property type="term" value="P:proteolysis"/>
    <property type="evidence" value="ECO:0007669"/>
    <property type="project" value="UniProtKB-KW"/>
</dbReference>
<evidence type="ECO:0000256" key="5">
    <source>
        <dbReference type="ARBA" id="ARBA00022670"/>
    </source>
</evidence>
<protein>
    <recommendedName>
        <fullName evidence="10">peptidoglycan glycosyltransferase</fullName>
        <ecNumber evidence="10">2.4.99.28</ecNumber>
    </recommendedName>
</protein>
<gene>
    <name evidence="16" type="primary">pbpC</name>
    <name evidence="16" type="ORF">KK083_05000</name>
</gene>
<dbReference type="GO" id="GO:0009252">
    <property type="term" value="P:peptidoglycan biosynthetic process"/>
    <property type="evidence" value="ECO:0007669"/>
    <property type="project" value="InterPro"/>
</dbReference>
<evidence type="ECO:0000256" key="12">
    <source>
        <dbReference type="SAM" id="Phobius"/>
    </source>
</evidence>
<evidence type="ECO:0000256" key="11">
    <source>
        <dbReference type="ARBA" id="ARBA00049902"/>
    </source>
</evidence>
<dbReference type="GO" id="GO:0008955">
    <property type="term" value="F:peptidoglycan glycosyltransferase activity"/>
    <property type="evidence" value="ECO:0007669"/>
    <property type="project" value="UniProtKB-EC"/>
</dbReference>
<dbReference type="Gene3D" id="1.10.3810.10">
    <property type="entry name" value="Biosynthetic peptidoglycan transglycosylase-like"/>
    <property type="match status" value="1"/>
</dbReference>
<dbReference type="SUPFAM" id="SSF53955">
    <property type="entry name" value="Lysozyme-like"/>
    <property type="match status" value="1"/>
</dbReference>
<dbReference type="AlphaFoldDB" id="A0AAP2GMU9"/>
<dbReference type="InterPro" id="IPR001264">
    <property type="entry name" value="Glyco_trans_51"/>
</dbReference>
<dbReference type="Proteomes" id="UP001319200">
    <property type="component" value="Unassembled WGS sequence"/>
</dbReference>
<evidence type="ECO:0000256" key="7">
    <source>
        <dbReference type="ARBA" id="ARBA00022679"/>
    </source>
</evidence>
<dbReference type="InterPro" id="IPR009647">
    <property type="entry name" value="PBP_C"/>
</dbReference>
<dbReference type="Pfam" id="PF06832">
    <property type="entry name" value="BiPBP_C"/>
    <property type="match status" value="1"/>
</dbReference>
<feature type="domain" description="Glycosyl transferase family 51" evidence="14">
    <location>
        <begin position="69"/>
        <end position="229"/>
    </location>
</feature>
<evidence type="ECO:0000259" key="15">
    <source>
        <dbReference type="Pfam" id="PF06832"/>
    </source>
</evidence>
<dbReference type="InterPro" id="IPR050396">
    <property type="entry name" value="Glycosyltr_51/Transpeptidase"/>
</dbReference>
<organism evidence="16 17">
    <name type="scientific">Chryseosolibacter histidini</name>
    <dbReference type="NCBI Taxonomy" id="2782349"/>
    <lineage>
        <taxon>Bacteria</taxon>
        <taxon>Pseudomonadati</taxon>
        <taxon>Bacteroidota</taxon>
        <taxon>Cytophagia</taxon>
        <taxon>Cytophagales</taxon>
        <taxon>Chryseotaleaceae</taxon>
        <taxon>Chryseosolibacter</taxon>
    </lineage>
</organism>
<keyword evidence="12" id="KW-0812">Transmembrane</keyword>
<evidence type="ECO:0000256" key="10">
    <source>
        <dbReference type="ARBA" id="ARBA00044770"/>
    </source>
</evidence>
<keyword evidence="8" id="KW-0378">Hydrolase</keyword>
<feature type="transmembrane region" description="Helical" evidence="12">
    <location>
        <begin position="20"/>
        <end position="40"/>
    </location>
</feature>
<evidence type="ECO:0000256" key="6">
    <source>
        <dbReference type="ARBA" id="ARBA00022676"/>
    </source>
</evidence>
<evidence type="ECO:0000256" key="2">
    <source>
        <dbReference type="ARBA" id="ARBA00007090"/>
    </source>
</evidence>
<evidence type="ECO:0000259" key="13">
    <source>
        <dbReference type="Pfam" id="PF00905"/>
    </source>
</evidence>
<dbReference type="EMBL" id="JAHESF010000004">
    <property type="protein sequence ID" value="MBT1696220.1"/>
    <property type="molecule type" value="Genomic_DNA"/>
</dbReference>
<dbReference type="InterPro" id="IPR012338">
    <property type="entry name" value="Beta-lactam/transpept-like"/>
</dbReference>
<feature type="domain" description="Penicillin-binding protein transpeptidase" evidence="13">
    <location>
        <begin position="308"/>
        <end position="430"/>
    </location>
</feature>
<keyword evidence="12" id="KW-1133">Transmembrane helix</keyword>
<proteinExistence type="inferred from homology"/>
<name>A0AAP2GMU9_9BACT</name>
<keyword evidence="4" id="KW-0121">Carboxypeptidase</keyword>
<dbReference type="PANTHER" id="PTHR32282">
    <property type="entry name" value="BINDING PROTEIN TRANSPEPTIDASE, PUTATIVE-RELATED"/>
    <property type="match status" value="1"/>
</dbReference>
<keyword evidence="7" id="KW-0808">Transferase</keyword>
<dbReference type="InterPro" id="IPR011815">
    <property type="entry name" value="PBP_1c"/>
</dbReference>
<dbReference type="Gene3D" id="3.40.710.10">
    <property type="entry name" value="DD-peptidase/beta-lactamase superfamily"/>
    <property type="match status" value="1"/>
</dbReference>
<evidence type="ECO:0000256" key="4">
    <source>
        <dbReference type="ARBA" id="ARBA00022645"/>
    </source>
</evidence>
<comment type="catalytic activity">
    <reaction evidence="11">
        <text>[GlcNAc-(1-&gt;4)-Mur2Ac(oyl-L-Ala-gamma-D-Glu-L-Lys-D-Ala-D-Ala)](n)-di-trans,octa-cis-undecaprenyl diphosphate + beta-D-GlcNAc-(1-&gt;4)-Mur2Ac(oyl-L-Ala-gamma-D-Glu-L-Lys-D-Ala-D-Ala)-di-trans,octa-cis-undecaprenyl diphosphate = [GlcNAc-(1-&gt;4)-Mur2Ac(oyl-L-Ala-gamma-D-Glu-L-Lys-D-Ala-D-Ala)](n+1)-di-trans,octa-cis-undecaprenyl diphosphate + di-trans,octa-cis-undecaprenyl diphosphate + H(+)</text>
        <dbReference type="Rhea" id="RHEA:23708"/>
        <dbReference type="Rhea" id="RHEA-COMP:9602"/>
        <dbReference type="Rhea" id="RHEA-COMP:9603"/>
        <dbReference type="ChEBI" id="CHEBI:15378"/>
        <dbReference type="ChEBI" id="CHEBI:58405"/>
        <dbReference type="ChEBI" id="CHEBI:60033"/>
        <dbReference type="ChEBI" id="CHEBI:78435"/>
        <dbReference type="EC" id="2.4.99.28"/>
    </reaction>
</comment>
<keyword evidence="9" id="KW-0511">Multifunctional enzyme</keyword>
<dbReference type="InterPro" id="IPR001460">
    <property type="entry name" value="PCN-bd_Tpept"/>
</dbReference>